<proteinExistence type="predicted"/>
<dbReference type="RefSeq" id="WP_092100560.1">
    <property type="nucleotide sequence ID" value="NZ_CP047198.1"/>
</dbReference>
<dbReference type="SUPFAM" id="SSF47413">
    <property type="entry name" value="lambda repressor-like DNA-binding domains"/>
    <property type="match status" value="1"/>
</dbReference>
<dbReference type="EMBL" id="CP077302">
    <property type="protein sequence ID" value="QXB18945.1"/>
    <property type="molecule type" value="Genomic_DNA"/>
</dbReference>
<accession>A0ABX8KYI6</accession>
<dbReference type="Proteomes" id="UP000683520">
    <property type="component" value="Chromosome"/>
</dbReference>
<dbReference type="Gene3D" id="1.10.260.40">
    <property type="entry name" value="lambda repressor-like DNA-binding domains"/>
    <property type="match status" value="1"/>
</dbReference>
<evidence type="ECO:0000313" key="1">
    <source>
        <dbReference type="EMBL" id="QXB18945.1"/>
    </source>
</evidence>
<gene>
    <name evidence="1" type="ORF">I6L55_02235</name>
</gene>
<keyword evidence="2" id="KW-1185">Reference proteome</keyword>
<sequence length="197" mass="22413">MTQKKDWSEKLAATVAAEISRLRKAKKPKWSIKRLADETARLGYPIGQSVLSNIEYGRRGARLDVAELLVLAAALDVPPARLLWPNYPDGFVEYLPDWRATAEHAALIFTGRLNADFSKDADVRIGGQVREVDELVEERLRLNEAVRAISLGSARSGDFDFDEFQREVRRISERREEINKRLNELGYTAWRKDDGEG</sequence>
<name>A0ABX8KYI6_9CORY</name>
<dbReference type="InterPro" id="IPR010982">
    <property type="entry name" value="Lambda_DNA-bd_dom_sf"/>
</dbReference>
<protein>
    <recommendedName>
        <fullName evidence="3">HTH cro/C1-type domain-containing protein</fullName>
    </recommendedName>
</protein>
<evidence type="ECO:0008006" key="3">
    <source>
        <dbReference type="Google" id="ProtNLM"/>
    </source>
</evidence>
<organism evidence="1 2">
    <name type="scientific">Corynebacterium coyleae</name>
    <dbReference type="NCBI Taxonomy" id="53374"/>
    <lineage>
        <taxon>Bacteria</taxon>
        <taxon>Bacillati</taxon>
        <taxon>Actinomycetota</taxon>
        <taxon>Actinomycetes</taxon>
        <taxon>Mycobacteriales</taxon>
        <taxon>Corynebacteriaceae</taxon>
        <taxon>Corynebacterium</taxon>
    </lineage>
</organism>
<evidence type="ECO:0000313" key="2">
    <source>
        <dbReference type="Proteomes" id="UP000683520"/>
    </source>
</evidence>
<dbReference type="GeneID" id="92748994"/>
<reference evidence="1 2" key="1">
    <citation type="submission" date="2021-06" db="EMBL/GenBank/DDBJ databases">
        <title>FDA dAtabase for Regulatory Grade micrObial Sequences (FDA-ARGOS): Supporting development and validation of Infectious Disease Dx tests.</title>
        <authorList>
            <person name="Sproer C."/>
            <person name="Gronow S."/>
            <person name="Severitt S."/>
            <person name="Schroder I."/>
            <person name="Tallon L."/>
            <person name="Sadzewicz L."/>
            <person name="Zhao X."/>
            <person name="Boylan J."/>
            <person name="Ott S."/>
            <person name="Bowen H."/>
            <person name="Vavikolanu K."/>
            <person name="Mehta A."/>
            <person name="Aluvathingal J."/>
            <person name="Nadendla S."/>
            <person name="Lowell S."/>
            <person name="Myers T."/>
            <person name="Yan Y."/>
        </authorList>
    </citation>
    <scope>NUCLEOTIDE SEQUENCE [LARGE SCALE GENOMIC DNA]</scope>
    <source>
        <strain evidence="1 2">FDAARGOS 1425</strain>
    </source>
</reference>